<name>A0AAN8JQU2_PATCE</name>
<dbReference type="Gene3D" id="3.10.129.10">
    <property type="entry name" value="Hotdog Thioesterase"/>
    <property type="match status" value="1"/>
</dbReference>
<sequence length="346" mass="39348">MVGIIAFGVLSCLVLIFVATFLKLLFFQTKTEYSNGSEPWIITLIAKAVYRIATRQQGRLYLNANPEGKDKRDIIKADQSERISISKYRINKDKLHQYKQVCCCEEVIPLCFLESLFMPSLIILTVNPLFKLSPLGLIHLRQTITVHDSLEQLLNAEFDLESRIKEYRLVSRGVEVDVLISVITDTGFCIWEGMVTLLSRNMSSQRSGGNNNTNKQNKDIEPRPDNLVLIDVPSDNGIQYARATGDWNPHHIYPWSARLLGYRKPIAHGMWILSKTISLITQDRVPQNYPLNIEAMFKRPLFMRGQAIIGYSNETKYQNVNNVDFKVADAITAAPHLIGSVIYNVD</sequence>
<evidence type="ECO:0000313" key="4">
    <source>
        <dbReference type="EMBL" id="KAK6179479.1"/>
    </source>
</evidence>
<dbReference type="CDD" id="cd03441">
    <property type="entry name" value="R_hydratase_like"/>
    <property type="match status" value="1"/>
</dbReference>
<keyword evidence="2" id="KW-0472">Membrane</keyword>
<dbReference type="EMBL" id="JAZGQO010000008">
    <property type="protein sequence ID" value="KAK6179479.1"/>
    <property type="molecule type" value="Genomic_DNA"/>
</dbReference>
<feature type="domain" description="MaoC-like" evidence="3">
    <location>
        <begin position="234"/>
        <end position="284"/>
    </location>
</feature>
<feature type="region of interest" description="Disordered" evidence="1">
    <location>
        <begin position="202"/>
        <end position="222"/>
    </location>
</feature>
<keyword evidence="5" id="KW-1185">Reference proteome</keyword>
<dbReference type="InterPro" id="IPR029069">
    <property type="entry name" value="HotDog_dom_sf"/>
</dbReference>
<dbReference type="PANTHER" id="PTHR43841:SF3">
    <property type="entry name" value="(3R)-HYDROXYACYL-ACP DEHYDRATASE SUBUNIT HADB"/>
    <property type="match status" value="1"/>
</dbReference>
<dbReference type="PANTHER" id="PTHR43841">
    <property type="entry name" value="3-HYDROXYACYL-THIOESTER DEHYDRATASE HTDX-RELATED"/>
    <property type="match status" value="1"/>
</dbReference>
<dbReference type="Proteomes" id="UP001347796">
    <property type="component" value="Unassembled WGS sequence"/>
</dbReference>
<keyword evidence="2" id="KW-0812">Transmembrane</keyword>
<dbReference type="SUPFAM" id="SSF54637">
    <property type="entry name" value="Thioesterase/thiol ester dehydrase-isomerase"/>
    <property type="match status" value="1"/>
</dbReference>
<proteinExistence type="predicted"/>
<keyword evidence="2" id="KW-1133">Transmembrane helix</keyword>
<gene>
    <name evidence="4" type="ORF">SNE40_011830</name>
</gene>
<protein>
    <recommendedName>
        <fullName evidence="3">MaoC-like domain-containing protein</fullName>
    </recommendedName>
</protein>
<accession>A0AAN8JQU2</accession>
<feature type="transmembrane region" description="Helical" evidence="2">
    <location>
        <begin position="6"/>
        <end position="26"/>
    </location>
</feature>
<dbReference type="Pfam" id="PF01575">
    <property type="entry name" value="MaoC_dehydratas"/>
    <property type="match status" value="1"/>
</dbReference>
<evidence type="ECO:0000256" key="2">
    <source>
        <dbReference type="SAM" id="Phobius"/>
    </source>
</evidence>
<comment type="caution">
    <text evidence="4">The sequence shown here is derived from an EMBL/GenBank/DDBJ whole genome shotgun (WGS) entry which is preliminary data.</text>
</comment>
<feature type="compositionally biased region" description="Polar residues" evidence="1">
    <location>
        <begin position="202"/>
        <end position="215"/>
    </location>
</feature>
<dbReference type="InterPro" id="IPR002539">
    <property type="entry name" value="MaoC-like_dom"/>
</dbReference>
<organism evidence="4 5">
    <name type="scientific">Patella caerulea</name>
    <name type="common">Rayed Mediterranean limpet</name>
    <dbReference type="NCBI Taxonomy" id="87958"/>
    <lineage>
        <taxon>Eukaryota</taxon>
        <taxon>Metazoa</taxon>
        <taxon>Spiralia</taxon>
        <taxon>Lophotrochozoa</taxon>
        <taxon>Mollusca</taxon>
        <taxon>Gastropoda</taxon>
        <taxon>Patellogastropoda</taxon>
        <taxon>Patelloidea</taxon>
        <taxon>Patellidae</taxon>
        <taxon>Patella</taxon>
    </lineage>
</organism>
<dbReference type="GO" id="GO:0018812">
    <property type="term" value="F:3-hydroxyacyl-CoA dehydratase activity"/>
    <property type="evidence" value="ECO:0007669"/>
    <property type="project" value="UniProtKB-ARBA"/>
</dbReference>
<evidence type="ECO:0000313" key="5">
    <source>
        <dbReference type="Proteomes" id="UP001347796"/>
    </source>
</evidence>
<evidence type="ECO:0000256" key="1">
    <source>
        <dbReference type="SAM" id="MobiDB-lite"/>
    </source>
</evidence>
<dbReference type="AlphaFoldDB" id="A0AAN8JQU2"/>
<reference evidence="4 5" key="1">
    <citation type="submission" date="2024-01" db="EMBL/GenBank/DDBJ databases">
        <title>The genome of the rayed Mediterranean limpet Patella caerulea (Linnaeus, 1758).</title>
        <authorList>
            <person name="Anh-Thu Weber A."/>
            <person name="Halstead-Nussloch G."/>
        </authorList>
    </citation>
    <scope>NUCLEOTIDE SEQUENCE [LARGE SCALE GENOMIC DNA]</scope>
    <source>
        <strain evidence="4">AATW-2023a</strain>
        <tissue evidence="4">Whole specimen</tissue>
    </source>
</reference>
<evidence type="ECO:0000259" key="3">
    <source>
        <dbReference type="Pfam" id="PF01575"/>
    </source>
</evidence>